<keyword evidence="2 4" id="KW-0227">DNA damage</keyword>
<dbReference type="HAMAP" id="MF_00149">
    <property type="entry name" value="DNA_mis_repair"/>
    <property type="match status" value="1"/>
</dbReference>
<dbReference type="InterPro" id="IPR014790">
    <property type="entry name" value="MutL_C"/>
</dbReference>
<evidence type="ECO:0000256" key="3">
    <source>
        <dbReference type="ARBA" id="ARBA00023204"/>
    </source>
</evidence>
<dbReference type="STRING" id="1631871.FOL01_1481"/>
<dbReference type="InterPro" id="IPR002099">
    <property type="entry name" value="MutL/Mlh/PMS"/>
</dbReference>
<dbReference type="SUPFAM" id="SSF55874">
    <property type="entry name" value="ATPase domain of HSP90 chaperone/DNA topoisomerase II/histidine kinase"/>
    <property type="match status" value="1"/>
</dbReference>
<dbReference type="Gene3D" id="3.30.565.10">
    <property type="entry name" value="Histidine kinase-like ATPase, C-terminal domain"/>
    <property type="match status" value="1"/>
</dbReference>
<comment type="similarity">
    <text evidence="1 4">Belongs to the DNA mismatch repair MutL/HexB family.</text>
</comment>
<dbReference type="Gene3D" id="3.30.1370.100">
    <property type="entry name" value="MutL, C-terminal domain, regulatory subdomain"/>
    <property type="match status" value="1"/>
</dbReference>
<dbReference type="GO" id="GO:0005524">
    <property type="term" value="F:ATP binding"/>
    <property type="evidence" value="ECO:0007669"/>
    <property type="project" value="InterPro"/>
</dbReference>
<dbReference type="KEGG" id="wjo:FOL01_1481"/>
<name>A0A1L6RCY6_9LACO</name>
<dbReference type="RefSeq" id="WP_075270089.1">
    <property type="nucleotide sequence ID" value="NZ_CP014332.1"/>
</dbReference>
<feature type="domain" description="MutL C-terminal dimerisation" evidence="5">
    <location>
        <begin position="475"/>
        <end position="617"/>
    </location>
</feature>
<dbReference type="InterPro" id="IPR020667">
    <property type="entry name" value="DNA_mismatch_repair_MutL"/>
</dbReference>
<dbReference type="Gene3D" id="3.30.1540.20">
    <property type="entry name" value="MutL, C-terminal domain, dimerisation subdomain"/>
    <property type="match status" value="1"/>
</dbReference>
<dbReference type="Gene3D" id="3.30.230.10">
    <property type="match status" value="1"/>
</dbReference>
<proteinExistence type="inferred from homology"/>
<organism evidence="7 8">
    <name type="scientific">Weissella jogaejeotgali</name>
    <dbReference type="NCBI Taxonomy" id="1631871"/>
    <lineage>
        <taxon>Bacteria</taxon>
        <taxon>Bacillati</taxon>
        <taxon>Bacillota</taxon>
        <taxon>Bacilli</taxon>
        <taxon>Lactobacillales</taxon>
        <taxon>Lactobacillaceae</taxon>
        <taxon>Weissella</taxon>
    </lineage>
</organism>
<dbReference type="NCBIfam" id="TIGR00585">
    <property type="entry name" value="mutl"/>
    <property type="match status" value="1"/>
</dbReference>
<feature type="domain" description="DNA mismatch repair protein S5" evidence="6">
    <location>
        <begin position="209"/>
        <end position="327"/>
    </location>
</feature>
<dbReference type="CDD" id="cd16926">
    <property type="entry name" value="HATPase_MutL-MLH-PMS-like"/>
    <property type="match status" value="1"/>
</dbReference>
<dbReference type="AlphaFoldDB" id="A0A1L6RCY6"/>
<dbReference type="GO" id="GO:0016887">
    <property type="term" value="F:ATP hydrolysis activity"/>
    <property type="evidence" value="ECO:0007669"/>
    <property type="project" value="InterPro"/>
</dbReference>
<dbReference type="SMART" id="SM00853">
    <property type="entry name" value="MutL_C"/>
    <property type="match status" value="1"/>
</dbReference>
<dbReference type="OrthoDB" id="9763467at2"/>
<dbReference type="InterPro" id="IPR020568">
    <property type="entry name" value="Ribosomal_Su5_D2-typ_SF"/>
</dbReference>
<dbReference type="InterPro" id="IPR014721">
    <property type="entry name" value="Ribsml_uS5_D2-typ_fold_subgr"/>
</dbReference>
<dbReference type="NCBIfam" id="NF000950">
    <property type="entry name" value="PRK00095.1-3"/>
    <property type="match status" value="1"/>
</dbReference>
<keyword evidence="8" id="KW-1185">Reference proteome</keyword>
<dbReference type="InterPro" id="IPR042121">
    <property type="entry name" value="MutL_C_regsub"/>
</dbReference>
<evidence type="ECO:0000313" key="8">
    <source>
        <dbReference type="Proteomes" id="UP000185473"/>
    </source>
</evidence>
<evidence type="ECO:0000259" key="6">
    <source>
        <dbReference type="SMART" id="SM01340"/>
    </source>
</evidence>
<keyword evidence="3 4" id="KW-0234">DNA repair</keyword>
<comment type="function">
    <text evidence="4">This protein is involved in the repair of mismatches in DNA. It is required for dam-dependent methyl-directed DNA mismatch repair. May act as a 'molecular matchmaker', a protein that promotes the formation of a stable complex between two or more DNA-binding proteins in an ATP-dependent manner without itself being part of a final effector complex.</text>
</comment>
<dbReference type="InterPro" id="IPR037198">
    <property type="entry name" value="MutL_C_sf"/>
</dbReference>
<dbReference type="Pfam" id="PF08676">
    <property type="entry name" value="MutL_C"/>
    <property type="match status" value="1"/>
</dbReference>
<dbReference type="Pfam" id="PF13589">
    <property type="entry name" value="HATPase_c_3"/>
    <property type="match status" value="1"/>
</dbReference>
<dbReference type="FunFam" id="3.30.565.10:FF:000003">
    <property type="entry name" value="DNA mismatch repair endonuclease MutL"/>
    <property type="match status" value="1"/>
</dbReference>
<reference evidence="7 8" key="1">
    <citation type="submission" date="2016-02" db="EMBL/GenBank/DDBJ databases">
        <title>Complete Genome Sequence of Weissella jogaejeotgali FOL01.</title>
        <authorList>
            <person name="Lee J.-H."/>
            <person name="Ku H.-J."/>
        </authorList>
    </citation>
    <scope>NUCLEOTIDE SEQUENCE [LARGE SCALE GENOMIC DNA]</scope>
    <source>
        <strain evidence="7 8">FOL01</strain>
    </source>
</reference>
<protein>
    <recommendedName>
        <fullName evidence="4">DNA mismatch repair protein MutL</fullName>
    </recommendedName>
</protein>
<dbReference type="PANTHER" id="PTHR10073">
    <property type="entry name" value="DNA MISMATCH REPAIR PROTEIN MLH, PMS, MUTL"/>
    <property type="match status" value="1"/>
</dbReference>
<dbReference type="GO" id="GO:0030983">
    <property type="term" value="F:mismatched DNA binding"/>
    <property type="evidence" value="ECO:0007669"/>
    <property type="project" value="InterPro"/>
</dbReference>
<dbReference type="PANTHER" id="PTHR10073:SF12">
    <property type="entry name" value="DNA MISMATCH REPAIR PROTEIN MLH1"/>
    <property type="match status" value="1"/>
</dbReference>
<evidence type="ECO:0000256" key="4">
    <source>
        <dbReference type="HAMAP-Rule" id="MF_00149"/>
    </source>
</evidence>
<evidence type="ECO:0000313" key="7">
    <source>
        <dbReference type="EMBL" id="APS42340.1"/>
    </source>
</evidence>
<dbReference type="InterPro" id="IPR013507">
    <property type="entry name" value="DNA_mismatch_S5_2-like"/>
</dbReference>
<dbReference type="InterPro" id="IPR036890">
    <property type="entry name" value="HATPase_C_sf"/>
</dbReference>
<dbReference type="SMART" id="SM01340">
    <property type="entry name" value="DNA_mis_repair"/>
    <property type="match status" value="1"/>
</dbReference>
<dbReference type="GO" id="GO:0140664">
    <property type="term" value="F:ATP-dependent DNA damage sensor activity"/>
    <property type="evidence" value="ECO:0007669"/>
    <property type="project" value="InterPro"/>
</dbReference>
<evidence type="ECO:0000259" key="5">
    <source>
        <dbReference type="SMART" id="SM00853"/>
    </source>
</evidence>
<dbReference type="SUPFAM" id="SSF118116">
    <property type="entry name" value="DNA mismatch repair protein MutL"/>
    <property type="match status" value="1"/>
</dbReference>
<gene>
    <name evidence="4" type="primary">mutL</name>
    <name evidence="7" type="ORF">FOL01_1481</name>
</gene>
<dbReference type="CDD" id="cd00782">
    <property type="entry name" value="MutL_Trans"/>
    <property type="match status" value="1"/>
</dbReference>
<dbReference type="SUPFAM" id="SSF54211">
    <property type="entry name" value="Ribosomal protein S5 domain 2-like"/>
    <property type="match status" value="1"/>
</dbReference>
<accession>A0A1L6RCY6</accession>
<dbReference type="InterPro" id="IPR014762">
    <property type="entry name" value="DNA_mismatch_repair_CS"/>
</dbReference>
<dbReference type="PROSITE" id="PS00058">
    <property type="entry name" value="DNA_MISMATCH_REPAIR_1"/>
    <property type="match status" value="1"/>
</dbReference>
<dbReference type="InterPro" id="IPR038973">
    <property type="entry name" value="MutL/Mlh/Pms-like"/>
</dbReference>
<dbReference type="Proteomes" id="UP000185473">
    <property type="component" value="Chromosome"/>
</dbReference>
<dbReference type="InterPro" id="IPR042120">
    <property type="entry name" value="MutL_C_dimsub"/>
</dbReference>
<dbReference type="EMBL" id="CP014332">
    <property type="protein sequence ID" value="APS42340.1"/>
    <property type="molecule type" value="Genomic_DNA"/>
</dbReference>
<dbReference type="GO" id="GO:0006298">
    <property type="term" value="P:mismatch repair"/>
    <property type="evidence" value="ECO:0007669"/>
    <property type="project" value="UniProtKB-UniRule"/>
</dbReference>
<dbReference type="Pfam" id="PF01119">
    <property type="entry name" value="DNA_mis_repair"/>
    <property type="match status" value="1"/>
</dbReference>
<dbReference type="GO" id="GO:0032300">
    <property type="term" value="C:mismatch repair complex"/>
    <property type="evidence" value="ECO:0007669"/>
    <property type="project" value="InterPro"/>
</dbReference>
<evidence type="ECO:0000256" key="2">
    <source>
        <dbReference type="ARBA" id="ARBA00022763"/>
    </source>
</evidence>
<sequence length="675" mass="76140">MAEIHELSELLANQIAAGEVIERPGSVVKELVENALDAHATQIDILVEEAGVKSIRVIDNGEGIPTNQVAQAFLRHATSKISSRQDLFRVHSLGFRGEALPSIASVADVTLQTATDDAQQGAQVHYQGGKLITETGTNARRGTDITVSDLFFNTPARLKYLKSQATELSQIVDVINRLAMSYPDVAFHLVHNGKELLQTAGNGNLQQVIASVYGVQQARKMLAVNTHDNDFEINGFVSLPELTRSNRSYISILINGRFVKNYNLSKAIVKGYGSKLMVGRFPIAVLQIKMDPLLVDVNVHPQKHEVRLSKEPQLMALIEEMIVQRFINENLIPDAYENYLQGQQANHVEPEHDNDRFMTQLREASVTFHSDADQQPQDSHHENNEVLETPTANQSDLMLTQSKNDEVVPVIVTKSADLSEKSVKDFVAKYSDSQDVQPFTEMANPVAAEDVTLTWSDTEVADDQRQDKPFPDLQYIGQMHGTFLFAQSPDGFYIVDQHAAQERIKYEYYREEISQVGLESQKLLVPIVLNYPKIDILKIQAHETQLEQVGLYLESFGEDALIVREHPGWMVKGQEEATIREMIDWLLRDGNITTKDFREKTAIMMSCKRSIKANWALNDYEARGLLKQLAQAKNPYNCPHGRPVLVSFTNTDMEKMFKRIQDSHESWVEYDNHPF</sequence>
<evidence type="ECO:0000256" key="1">
    <source>
        <dbReference type="ARBA" id="ARBA00006082"/>
    </source>
</evidence>